<reference evidence="3" key="1">
    <citation type="journal article" date="2021" name="Syst. Appl. Microbiol.">
        <title>Roseomonas hellenica sp. nov., isolated from roots of wild-growing Alkanna tinctoria.</title>
        <authorList>
            <person name="Rat A."/>
            <person name="Naranjo H.D."/>
            <person name="Lebbe L."/>
            <person name="Cnockaert M."/>
            <person name="Krigas N."/>
            <person name="Grigoriadou K."/>
            <person name="Maloupa E."/>
            <person name="Willems A."/>
        </authorList>
    </citation>
    <scope>NUCLEOTIDE SEQUENCE [LARGE SCALE GENOMIC DNA]</scope>
    <source>
        <strain evidence="3">LMG 31523</strain>
    </source>
</reference>
<sequence length="139" mass="15386">MTVAADLLLRHFQTLVADNARWQGLIADDLLWELPYGPGIGDPARLAGRDEVMRHVTWFLGAVENFRFFDIQVQAFADPEAAVAEVKAEAVIKPTGRLYRQQYVVFLRAAGGKIASLREYFDPTRAAAAMGKPILPQAS</sequence>
<dbReference type="Proteomes" id="UP001196870">
    <property type="component" value="Unassembled WGS sequence"/>
</dbReference>
<comment type="caution">
    <text evidence="2">The sequence shown here is derived from an EMBL/GenBank/DDBJ whole genome shotgun (WGS) entry which is preliminary data.</text>
</comment>
<protein>
    <submittedName>
        <fullName evidence="2">Phenazine biosynthesis protein</fullName>
    </submittedName>
</protein>
<name>A0ABS5FAA1_9PROT</name>
<evidence type="ECO:0000259" key="1">
    <source>
        <dbReference type="Pfam" id="PF12680"/>
    </source>
</evidence>
<feature type="domain" description="SnoaL-like" evidence="1">
    <location>
        <begin position="18"/>
        <end position="116"/>
    </location>
</feature>
<dbReference type="Gene3D" id="3.10.450.50">
    <property type="match status" value="1"/>
</dbReference>
<evidence type="ECO:0000313" key="2">
    <source>
        <dbReference type="EMBL" id="MBR0669492.1"/>
    </source>
</evidence>
<dbReference type="EMBL" id="JAAGBB010000129">
    <property type="protein sequence ID" value="MBR0669492.1"/>
    <property type="molecule type" value="Genomic_DNA"/>
</dbReference>
<dbReference type="InterPro" id="IPR032710">
    <property type="entry name" value="NTF2-like_dom_sf"/>
</dbReference>
<accession>A0ABS5FAA1</accession>
<dbReference type="RefSeq" id="WP_246527156.1">
    <property type="nucleotide sequence ID" value="NZ_JAAGBB010000129.1"/>
</dbReference>
<evidence type="ECO:0000313" key="3">
    <source>
        <dbReference type="Proteomes" id="UP001196870"/>
    </source>
</evidence>
<dbReference type="InterPro" id="IPR037401">
    <property type="entry name" value="SnoaL-like"/>
</dbReference>
<dbReference type="Pfam" id="PF12680">
    <property type="entry name" value="SnoaL_2"/>
    <property type="match status" value="1"/>
</dbReference>
<keyword evidence="3" id="KW-1185">Reference proteome</keyword>
<dbReference type="SUPFAM" id="SSF54427">
    <property type="entry name" value="NTF2-like"/>
    <property type="match status" value="1"/>
</dbReference>
<gene>
    <name evidence="2" type="ORF">GXW71_34440</name>
</gene>
<proteinExistence type="predicted"/>
<organism evidence="2 3">
    <name type="scientific">Plastoroseomonas hellenica</name>
    <dbReference type="NCBI Taxonomy" id="2687306"/>
    <lineage>
        <taxon>Bacteria</taxon>
        <taxon>Pseudomonadati</taxon>
        <taxon>Pseudomonadota</taxon>
        <taxon>Alphaproteobacteria</taxon>
        <taxon>Acetobacterales</taxon>
        <taxon>Acetobacteraceae</taxon>
        <taxon>Plastoroseomonas</taxon>
    </lineage>
</organism>